<feature type="transmembrane region" description="Helical" evidence="1">
    <location>
        <begin position="94"/>
        <end position="113"/>
    </location>
</feature>
<feature type="transmembrane region" description="Helical" evidence="1">
    <location>
        <begin position="39"/>
        <end position="65"/>
    </location>
</feature>
<organism evidence="2 3">
    <name type="scientific">Marasmius tenuissimus</name>
    <dbReference type="NCBI Taxonomy" id="585030"/>
    <lineage>
        <taxon>Eukaryota</taxon>
        <taxon>Fungi</taxon>
        <taxon>Dikarya</taxon>
        <taxon>Basidiomycota</taxon>
        <taxon>Agaricomycotina</taxon>
        <taxon>Agaricomycetes</taxon>
        <taxon>Agaricomycetidae</taxon>
        <taxon>Agaricales</taxon>
        <taxon>Marasmiineae</taxon>
        <taxon>Marasmiaceae</taxon>
        <taxon>Marasmius</taxon>
    </lineage>
</organism>
<name>A0ABR3A3D5_9AGAR</name>
<reference evidence="2 3" key="1">
    <citation type="submission" date="2024-05" db="EMBL/GenBank/DDBJ databases">
        <title>A draft genome resource for the thread blight pathogen Marasmius tenuissimus strain MS-2.</title>
        <authorList>
            <person name="Yulfo-Soto G.E."/>
            <person name="Baruah I.K."/>
            <person name="Amoako-Attah I."/>
            <person name="Bukari Y."/>
            <person name="Meinhardt L.W."/>
            <person name="Bailey B.A."/>
            <person name="Cohen S.P."/>
        </authorList>
    </citation>
    <scope>NUCLEOTIDE SEQUENCE [LARGE SCALE GENOMIC DNA]</scope>
    <source>
        <strain evidence="2 3">MS-2</strain>
    </source>
</reference>
<accession>A0ABR3A3D5</accession>
<feature type="transmembrane region" description="Helical" evidence="1">
    <location>
        <begin position="229"/>
        <end position="251"/>
    </location>
</feature>
<evidence type="ECO:0000313" key="3">
    <source>
        <dbReference type="Proteomes" id="UP001437256"/>
    </source>
</evidence>
<proteinExistence type="predicted"/>
<keyword evidence="1" id="KW-0812">Transmembrane</keyword>
<dbReference type="Proteomes" id="UP001437256">
    <property type="component" value="Unassembled WGS sequence"/>
</dbReference>
<gene>
    <name evidence="2" type="ORF">AAF712_004903</name>
</gene>
<feature type="transmembrane region" description="Helical" evidence="1">
    <location>
        <begin position="154"/>
        <end position="178"/>
    </location>
</feature>
<evidence type="ECO:0000256" key="1">
    <source>
        <dbReference type="SAM" id="Phobius"/>
    </source>
</evidence>
<keyword evidence="1" id="KW-0472">Membrane</keyword>
<protein>
    <submittedName>
        <fullName evidence="2">Uncharacterized protein</fullName>
    </submittedName>
</protein>
<feature type="transmembrane region" description="Helical" evidence="1">
    <location>
        <begin position="199"/>
        <end position="223"/>
    </location>
</feature>
<keyword evidence="3" id="KW-1185">Reference proteome</keyword>
<feature type="transmembrane region" description="Helical" evidence="1">
    <location>
        <begin position="120"/>
        <end position="142"/>
    </location>
</feature>
<sequence length="321" mass="34528">MSLSVLAKAGLIGMLLEGIMYGIYLIVSLQTLRILCKKAVPGFVFMYLASTGFMLFVLITLTMGVDIQITMKLFFSGNDAPPIEISIKLARLRYGIYVSLTMIADIFMVYRVFAVWSRSLVASAIPCLLSIAGIICGGLLAANYSDLAFRTPEATGLLTAFYCITLLLNLLCTALIAIKLYISERETELSSSLRLRWTSVVVIESAALYLTCIIVVVVCNVVRADSVHLVALITAPSIVGLTFSSIVIRIASSDRSSSKTFTSIDISWGSVLHFAGRPRTVDEAEIGIDACGSDDQSSKKATVVPITAVAASHVTIDDVGN</sequence>
<keyword evidence="1" id="KW-1133">Transmembrane helix</keyword>
<evidence type="ECO:0000313" key="2">
    <source>
        <dbReference type="EMBL" id="KAL0068000.1"/>
    </source>
</evidence>
<comment type="caution">
    <text evidence="2">The sequence shown here is derived from an EMBL/GenBank/DDBJ whole genome shotgun (WGS) entry which is preliminary data.</text>
</comment>
<dbReference type="EMBL" id="JBBXMP010000021">
    <property type="protein sequence ID" value="KAL0068000.1"/>
    <property type="molecule type" value="Genomic_DNA"/>
</dbReference>
<feature type="transmembrane region" description="Helical" evidence="1">
    <location>
        <begin position="6"/>
        <end position="27"/>
    </location>
</feature>